<proteinExistence type="predicted"/>
<feature type="region of interest" description="Disordered" evidence="1">
    <location>
        <begin position="1"/>
        <end position="21"/>
    </location>
</feature>
<reference evidence="2" key="1">
    <citation type="submission" date="2014-11" db="EMBL/GenBank/DDBJ databases">
        <authorList>
            <person name="Amaro Gonzalez C."/>
        </authorList>
    </citation>
    <scope>NUCLEOTIDE SEQUENCE</scope>
</reference>
<protein>
    <submittedName>
        <fullName evidence="2">Uncharacterized protein</fullName>
    </submittedName>
</protein>
<accession>A0A0E9WLZ6</accession>
<evidence type="ECO:0000313" key="2">
    <source>
        <dbReference type="EMBL" id="JAH90503.1"/>
    </source>
</evidence>
<reference evidence="2" key="2">
    <citation type="journal article" date="2015" name="Fish Shellfish Immunol.">
        <title>Early steps in the European eel (Anguilla anguilla)-Vibrio vulnificus interaction in the gills: Role of the RtxA13 toxin.</title>
        <authorList>
            <person name="Callol A."/>
            <person name="Pajuelo D."/>
            <person name="Ebbesson L."/>
            <person name="Teles M."/>
            <person name="MacKenzie S."/>
            <person name="Amaro C."/>
        </authorList>
    </citation>
    <scope>NUCLEOTIDE SEQUENCE</scope>
</reference>
<name>A0A0E9WLZ6_ANGAN</name>
<organism evidence="2">
    <name type="scientific">Anguilla anguilla</name>
    <name type="common">European freshwater eel</name>
    <name type="synonym">Muraena anguilla</name>
    <dbReference type="NCBI Taxonomy" id="7936"/>
    <lineage>
        <taxon>Eukaryota</taxon>
        <taxon>Metazoa</taxon>
        <taxon>Chordata</taxon>
        <taxon>Craniata</taxon>
        <taxon>Vertebrata</taxon>
        <taxon>Euteleostomi</taxon>
        <taxon>Actinopterygii</taxon>
        <taxon>Neopterygii</taxon>
        <taxon>Teleostei</taxon>
        <taxon>Anguilliformes</taxon>
        <taxon>Anguillidae</taxon>
        <taxon>Anguilla</taxon>
    </lineage>
</organism>
<dbReference type="AlphaFoldDB" id="A0A0E9WLZ6"/>
<evidence type="ECO:0000256" key="1">
    <source>
        <dbReference type="SAM" id="MobiDB-lite"/>
    </source>
</evidence>
<sequence length="56" mass="6303">MMVFSTSFPDSSGTLPNVSNQYSTNMNRSELHLKGSKSPVKVRFSHLLIKCFIQVL</sequence>
<dbReference type="EMBL" id="GBXM01018074">
    <property type="protein sequence ID" value="JAH90503.1"/>
    <property type="molecule type" value="Transcribed_RNA"/>
</dbReference>